<comment type="caution">
    <text evidence="3">The sequence shown here is derived from an EMBL/GenBank/DDBJ whole genome shotgun (WGS) entry which is preliminary data.</text>
</comment>
<organism evidence="3 4">
    <name type="scientific">Morella rubra</name>
    <name type="common">Chinese bayberry</name>
    <dbReference type="NCBI Taxonomy" id="262757"/>
    <lineage>
        <taxon>Eukaryota</taxon>
        <taxon>Viridiplantae</taxon>
        <taxon>Streptophyta</taxon>
        <taxon>Embryophyta</taxon>
        <taxon>Tracheophyta</taxon>
        <taxon>Spermatophyta</taxon>
        <taxon>Magnoliopsida</taxon>
        <taxon>eudicotyledons</taxon>
        <taxon>Gunneridae</taxon>
        <taxon>Pentapetalae</taxon>
        <taxon>rosids</taxon>
        <taxon>fabids</taxon>
        <taxon>Fagales</taxon>
        <taxon>Myricaceae</taxon>
        <taxon>Morella</taxon>
    </lineage>
</organism>
<dbReference type="InterPro" id="IPR021827">
    <property type="entry name" value="Nup186/Nup192/Nup205"/>
</dbReference>
<protein>
    <recommendedName>
        <fullName evidence="5">Dilute domain-containing protein</fullName>
    </recommendedName>
</protein>
<feature type="compositionally biased region" description="Basic and acidic residues" evidence="2">
    <location>
        <begin position="18"/>
        <end position="43"/>
    </location>
</feature>
<feature type="compositionally biased region" description="Polar residues" evidence="2">
    <location>
        <begin position="55"/>
        <end position="64"/>
    </location>
</feature>
<proteinExistence type="predicted"/>
<keyword evidence="1" id="KW-0175">Coiled coil</keyword>
<evidence type="ECO:0000313" key="3">
    <source>
        <dbReference type="EMBL" id="KAB1205691.1"/>
    </source>
</evidence>
<evidence type="ECO:0000256" key="2">
    <source>
        <dbReference type="SAM" id="MobiDB-lite"/>
    </source>
</evidence>
<dbReference type="GO" id="GO:0005643">
    <property type="term" value="C:nuclear pore"/>
    <property type="evidence" value="ECO:0007669"/>
    <property type="project" value="InterPro"/>
</dbReference>
<evidence type="ECO:0000313" key="4">
    <source>
        <dbReference type="Proteomes" id="UP000516437"/>
    </source>
</evidence>
<feature type="compositionally biased region" description="Low complexity" evidence="2">
    <location>
        <begin position="44"/>
        <end position="54"/>
    </location>
</feature>
<dbReference type="Proteomes" id="UP000516437">
    <property type="component" value="Chromosome 7"/>
</dbReference>
<feature type="compositionally biased region" description="Basic and acidic residues" evidence="2">
    <location>
        <begin position="184"/>
        <end position="196"/>
    </location>
</feature>
<feature type="compositionally biased region" description="Acidic residues" evidence="2">
    <location>
        <begin position="213"/>
        <end position="224"/>
    </location>
</feature>
<feature type="region of interest" description="Disordered" evidence="2">
    <location>
        <begin position="1"/>
        <end position="66"/>
    </location>
</feature>
<evidence type="ECO:0008006" key="5">
    <source>
        <dbReference type="Google" id="ProtNLM"/>
    </source>
</evidence>
<feature type="region of interest" description="Disordered" evidence="2">
    <location>
        <begin position="95"/>
        <end position="225"/>
    </location>
</feature>
<dbReference type="EMBL" id="RXIC02000025">
    <property type="protein sequence ID" value="KAB1205691.1"/>
    <property type="molecule type" value="Genomic_DNA"/>
</dbReference>
<dbReference type="OrthoDB" id="20172at2759"/>
<dbReference type="AlphaFoldDB" id="A0A6A1UZB8"/>
<gene>
    <name evidence="3" type="ORF">CJ030_MR7G017863</name>
</gene>
<sequence>MKETDKKKISNNQTKRAGRIDRRDHKPHQENPSKTLKAKEARSSKASAPTSDSSILVSDSNVGTEPSEVYENLVIHYLDDVNRFEEAPRDLKANAMVSKENMDEVVANSSIDLEKDAKKGKEEVSDSESTQRNKPQSKPLHSTPKKPTNLTKEPSNVVPKIISNNGSQNMKFPSEPSSESSGEVDDRPVEEVKEVDVLDGASNGAHSIGNDSETVDSEESDEHEVEAALEQKLEEMEMRIEKLEEELREVAALEISLYSVIPEHGSSAHKVHAPARRLSRLYLHSCKHWSLDKRATVAKNTVSGLVLIAKSCSNDVPRLTFWLTNTVVLREIISRAFGSSRQFSPMARSAESNGSSKSRKGKSTVLKWKGNSGSKQANGFMKFSDDWQETGTFAAALEKVESWIFSRIVESVWWQALTPNMQSPAENMATNKTIRRFLGPALGDQQQGSFSINLWKSAFQDAFQRLCPVRAGGHECGCLPVLARMVMEQCVARLDVAMFNAILRESVHEIPTDPISDPIVDSKVLPIPAGDLSFGSGAQLKNSIGSWSRWLTDMFGMDTDDSLKEYEQSSEDDCAQVRDSESKSFLLLNELSDLLMLPKDMLMDRSIREEVCPSIGLPLVKRILCNFTPDEFCPDPVPGAVLEALNAESIVQRRFSGDSARSFPYTLAPLIYDSPSSADVAEKVAEAGERSPLARNVSVVQRKGYTSDEELEELGSPLTSIIDKLPFSPTILANGNAKQDQTCNASTNERYELLREVWSA</sequence>
<evidence type="ECO:0000256" key="1">
    <source>
        <dbReference type="SAM" id="Coils"/>
    </source>
</evidence>
<keyword evidence="4" id="KW-1185">Reference proteome</keyword>
<feature type="compositionally biased region" description="Polar residues" evidence="2">
    <location>
        <begin position="127"/>
        <end position="154"/>
    </location>
</feature>
<accession>A0A6A1UZB8</accession>
<dbReference type="PANTHER" id="PTHR31344:SF11">
    <property type="entry name" value="NUCLEOLAR PROTEIN GAR2-LIKE PROTEIN"/>
    <property type="match status" value="1"/>
</dbReference>
<feature type="region of interest" description="Disordered" evidence="2">
    <location>
        <begin position="346"/>
        <end position="371"/>
    </location>
</feature>
<dbReference type="PANTHER" id="PTHR31344">
    <property type="entry name" value="NUCLEAR PORE COMPLEX PROTEIN NUP205"/>
    <property type="match status" value="1"/>
</dbReference>
<name>A0A6A1UZB8_9ROSI</name>
<feature type="coiled-coil region" evidence="1">
    <location>
        <begin position="226"/>
        <end position="253"/>
    </location>
</feature>
<feature type="compositionally biased region" description="Basic and acidic residues" evidence="2">
    <location>
        <begin position="112"/>
        <end position="124"/>
    </location>
</feature>
<feature type="compositionally biased region" description="Polar residues" evidence="2">
    <location>
        <begin position="162"/>
        <end position="171"/>
    </location>
</feature>
<reference evidence="3 4" key="1">
    <citation type="journal article" date="2019" name="Plant Biotechnol. J.">
        <title>The red bayberry genome and genetic basis of sex determination.</title>
        <authorList>
            <person name="Jia H.M."/>
            <person name="Jia H.J."/>
            <person name="Cai Q.L."/>
            <person name="Wang Y."/>
            <person name="Zhao H.B."/>
            <person name="Yang W.F."/>
            <person name="Wang G.Y."/>
            <person name="Li Y.H."/>
            <person name="Zhan D.L."/>
            <person name="Shen Y.T."/>
            <person name="Niu Q.F."/>
            <person name="Chang L."/>
            <person name="Qiu J."/>
            <person name="Zhao L."/>
            <person name="Xie H.B."/>
            <person name="Fu W.Y."/>
            <person name="Jin J."/>
            <person name="Li X.W."/>
            <person name="Jiao Y."/>
            <person name="Zhou C.C."/>
            <person name="Tu T."/>
            <person name="Chai C.Y."/>
            <person name="Gao J.L."/>
            <person name="Fan L.J."/>
            <person name="van de Weg E."/>
            <person name="Wang J.Y."/>
            <person name="Gao Z.S."/>
        </authorList>
    </citation>
    <scope>NUCLEOTIDE SEQUENCE [LARGE SCALE GENOMIC DNA]</scope>
    <source>
        <tissue evidence="3">Leaves</tissue>
    </source>
</reference>